<dbReference type="RefSeq" id="WP_343761840.1">
    <property type="nucleotide sequence ID" value="NZ_BAAACG010000010.1"/>
</dbReference>
<comment type="caution">
    <text evidence="1">The sequence shown here is derived from an EMBL/GenBank/DDBJ whole genome shotgun (WGS) entry which is preliminary data.</text>
</comment>
<name>A0ABN1JKR2_9CLOT</name>
<reference evidence="1 2" key="1">
    <citation type="journal article" date="2019" name="Int. J. Syst. Evol. Microbiol.">
        <title>The Global Catalogue of Microorganisms (GCM) 10K type strain sequencing project: providing services to taxonomists for standard genome sequencing and annotation.</title>
        <authorList>
            <consortium name="The Broad Institute Genomics Platform"/>
            <consortium name="The Broad Institute Genome Sequencing Center for Infectious Disease"/>
            <person name="Wu L."/>
            <person name="Ma J."/>
        </authorList>
    </citation>
    <scope>NUCLEOTIDE SEQUENCE [LARGE SCALE GENOMIC DNA]</scope>
    <source>
        <strain evidence="1 2">JCM 1407</strain>
    </source>
</reference>
<organism evidence="1 2">
    <name type="scientific">Clostridium oceanicum</name>
    <dbReference type="NCBI Taxonomy" id="1543"/>
    <lineage>
        <taxon>Bacteria</taxon>
        <taxon>Bacillati</taxon>
        <taxon>Bacillota</taxon>
        <taxon>Clostridia</taxon>
        <taxon>Eubacteriales</taxon>
        <taxon>Clostridiaceae</taxon>
        <taxon>Clostridium</taxon>
    </lineage>
</organism>
<evidence type="ECO:0000313" key="1">
    <source>
        <dbReference type="EMBL" id="GAA0741918.1"/>
    </source>
</evidence>
<evidence type="ECO:0008006" key="3">
    <source>
        <dbReference type="Google" id="ProtNLM"/>
    </source>
</evidence>
<dbReference type="Proteomes" id="UP001501510">
    <property type="component" value="Unassembled WGS sequence"/>
</dbReference>
<evidence type="ECO:0000313" key="2">
    <source>
        <dbReference type="Proteomes" id="UP001501510"/>
    </source>
</evidence>
<gene>
    <name evidence="1" type="ORF">GCM10008906_23780</name>
</gene>
<proteinExistence type="predicted"/>
<protein>
    <recommendedName>
        <fullName evidence="3">DUF2281 domain-containing protein</fullName>
    </recommendedName>
</protein>
<accession>A0ABN1JKR2</accession>
<sequence>MTLAQKLMEISRDMTEDMLSEVIDFAEYLKVKNTKEQKELVDQFIEENNEALKELSK</sequence>
<dbReference type="EMBL" id="BAAACG010000010">
    <property type="protein sequence ID" value="GAA0741918.1"/>
    <property type="molecule type" value="Genomic_DNA"/>
</dbReference>
<keyword evidence="2" id="KW-1185">Reference proteome</keyword>